<reference evidence="2" key="1">
    <citation type="journal article" date="2021" name="IMA Fungus">
        <title>Genomic characterization of three marine fungi, including Emericellopsis atlantica sp. nov. with signatures of a generalist lifestyle and marine biomass degradation.</title>
        <authorList>
            <person name="Hagestad O.C."/>
            <person name="Hou L."/>
            <person name="Andersen J.H."/>
            <person name="Hansen E.H."/>
            <person name="Altermark B."/>
            <person name="Li C."/>
            <person name="Kuhnert E."/>
            <person name="Cox R.J."/>
            <person name="Crous P.W."/>
            <person name="Spatafora J.W."/>
            <person name="Lail K."/>
            <person name="Amirebrahimi M."/>
            <person name="Lipzen A."/>
            <person name="Pangilinan J."/>
            <person name="Andreopoulos W."/>
            <person name="Hayes R.D."/>
            <person name="Ng V."/>
            <person name="Grigoriev I.V."/>
            <person name="Jackson S.A."/>
            <person name="Sutton T.D.S."/>
            <person name="Dobson A.D.W."/>
            <person name="Rama T."/>
        </authorList>
    </citation>
    <scope>NUCLEOTIDE SEQUENCE</scope>
    <source>
        <strain evidence="2">TRa018bII</strain>
    </source>
</reference>
<dbReference type="EMBL" id="MU251835">
    <property type="protein sequence ID" value="KAG9228960.1"/>
    <property type="molecule type" value="Genomic_DNA"/>
</dbReference>
<evidence type="ECO:0000256" key="1">
    <source>
        <dbReference type="SAM" id="MobiDB-lite"/>
    </source>
</evidence>
<comment type="caution">
    <text evidence="2">The sequence shown here is derived from an EMBL/GenBank/DDBJ whole genome shotgun (WGS) entry which is preliminary data.</text>
</comment>
<sequence length="296" mass="33495">MTTPSLNSQTFYTFHTNTAAVPTEISTQILDYIIADAQPLLLGGSVKAHTRHHPIASVSQTLRSIYLDSPIFTSTKERPATLLRLRIGEALEFGDLKTMAAFFQNGPGRHTKTLCEVRFLSISFLDSHTPMIWWQRTTDYAYEAFESLHKHWGLMQINWLRLCLPYTRTISSIDDPGLWSLLKIRNLPHLTITGPRGCIPSHVRRLLKAQTHKKKLFPWRPLGLENPGGSFWANNIKDQGRMDWEEQYIGLTPGTSIYTTGRLSLQGVKSSDEHITSGEDGGRCYRNGRGSVESLR</sequence>
<protein>
    <submittedName>
        <fullName evidence="2">Uncharacterized protein</fullName>
    </submittedName>
</protein>
<gene>
    <name evidence="2" type="ORF">BJ875DRAFT_476148</name>
</gene>
<proteinExistence type="predicted"/>
<dbReference type="Proteomes" id="UP000824998">
    <property type="component" value="Unassembled WGS sequence"/>
</dbReference>
<name>A0A9P8C0L2_9HELO</name>
<evidence type="ECO:0000313" key="2">
    <source>
        <dbReference type="EMBL" id="KAG9228960.1"/>
    </source>
</evidence>
<organism evidence="2 3">
    <name type="scientific">Amylocarpus encephaloides</name>
    <dbReference type="NCBI Taxonomy" id="45428"/>
    <lineage>
        <taxon>Eukaryota</taxon>
        <taxon>Fungi</taxon>
        <taxon>Dikarya</taxon>
        <taxon>Ascomycota</taxon>
        <taxon>Pezizomycotina</taxon>
        <taxon>Leotiomycetes</taxon>
        <taxon>Helotiales</taxon>
        <taxon>Helotiales incertae sedis</taxon>
        <taxon>Amylocarpus</taxon>
    </lineage>
</organism>
<feature type="compositionally biased region" description="Basic and acidic residues" evidence="1">
    <location>
        <begin position="270"/>
        <end position="283"/>
    </location>
</feature>
<feature type="region of interest" description="Disordered" evidence="1">
    <location>
        <begin position="269"/>
        <end position="296"/>
    </location>
</feature>
<accession>A0A9P8C0L2</accession>
<evidence type="ECO:0000313" key="3">
    <source>
        <dbReference type="Proteomes" id="UP000824998"/>
    </source>
</evidence>
<dbReference type="OrthoDB" id="3516495at2759"/>
<keyword evidence="3" id="KW-1185">Reference proteome</keyword>
<dbReference type="AlphaFoldDB" id="A0A9P8C0L2"/>